<dbReference type="RefSeq" id="WP_085181039.1">
    <property type="nucleotide sequence ID" value="NZ_JACKSV010000012.1"/>
</dbReference>
<evidence type="ECO:0000313" key="2">
    <source>
        <dbReference type="EMBL" id="ORU99128.1"/>
    </source>
</evidence>
<organism evidence="2 3">
    <name type="scientific">Mycobacterium bohemicum</name>
    <dbReference type="NCBI Taxonomy" id="56425"/>
    <lineage>
        <taxon>Bacteria</taxon>
        <taxon>Bacillati</taxon>
        <taxon>Actinomycetota</taxon>
        <taxon>Actinomycetes</taxon>
        <taxon>Mycobacteriales</taxon>
        <taxon>Mycobacteriaceae</taxon>
        <taxon>Mycobacterium</taxon>
    </lineage>
</organism>
<comment type="caution">
    <text evidence="2">The sequence shown here is derived from an EMBL/GenBank/DDBJ whole genome shotgun (WGS) entry which is preliminary data.</text>
</comment>
<dbReference type="Gene3D" id="3.10.450.50">
    <property type="match status" value="1"/>
</dbReference>
<keyword evidence="3" id="KW-1185">Reference proteome</keyword>
<dbReference type="Proteomes" id="UP000193990">
    <property type="component" value="Unassembled WGS sequence"/>
</dbReference>
<dbReference type="EMBL" id="LQOK01000028">
    <property type="protein sequence ID" value="ORU99128.1"/>
    <property type="molecule type" value="Genomic_DNA"/>
</dbReference>
<evidence type="ECO:0000259" key="1">
    <source>
        <dbReference type="Pfam" id="PF13577"/>
    </source>
</evidence>
<accession>A0A1X1R4P5</accession>
<dbReference type="Pfam" id="PF13577">
    <property type="entry name" value="SnoaL_4"/>
    <property type="match status" value="1"/>
</dbReference>
<reference evidence="2 3" key="1">
    <citation type="submission" date="2016-01" db="EMBL/GenBank/DDBJ databases">
        <title>The new phylogeny of the genus Mycobacterium.</title>
        <authorList>
            <person name="Tarcisio F."/>
            <person name="Conor M."/>
            <person name="Antonella G."/>
            <person name="Elisabetta G."/>
            <person name="Giulia F.S."/>
            <person name="Sara T."/>
            <person name="Anna F."/>
            <person name="Clotilde B."/>
            <person name="Roberto B."/>
            <person name="Veronica D.S."/>
            <person name="Fabio R."/>
            <person name="Monica P."/>
            <person name="Olivier J."/>
            <person name="Enrico T."/>
            <person name="Nicola S."/>
        </authorList>
    </citation>
    <scope>NUCLEOTIDE SEQUENCE [LARGE SCALE GENOMIC DNA]</scope>
    <source>
        <strain evidence="2 3">DSM 44277</strain>
    </source>
</reference>
<proteinExistence type="predicted"/>
<name>A0A1X1R4P5_MYCBE</name>
<dbReference type="AlphaFoldDB" id="A0A1X1R4P5"/>
<dbReference type="SUPFAM" id="SSF54427">
    <property type="entry name" value="NTF2-like"/>
    <property type="match status" value="1"/>
</dbReference>
<sequence length="137" mass="15001">MSMGYQQQCVLDATAARAAILNLNARHNRYYSGGERTPWIATFKHTGARLAVNGQVHTDLRTAFDGGRGRLVTLDHDIVVDGVFATQHCIAVLLAESGDAFTTGTYSDELVYERGAWYYATRSLSWEGARRVGSVSA</sequence>
<dbReference type="STRING" id="56425.AWB93_11890"/>
<gene>
    <name evidence="2" type="ORF">AWB93_11890</name>
</gene>
<feature type="domain" description="SnoaL-like" evidence="1">
    <location>
        <begin position="14"/>
        <end position="122"/>
    </location>
</feature>
<protein>
    <recommendedName>
        <fullName evidence="1">SnoaL-like domain-containing protein</fullName>
    </recommendedName>
</protein>
<dbReference type="InterPro" id="IPR037401">
    <property type="entry name" value="SnoaL-like"/>
</dbReference>
<dbReference type="InterPro" id="IPR032710">
    <property type="entry name" value="NTF2-like_dom_sf"/>
</dbReference>
<evidence type="ECO:0000313" key="3">
    <source>
        <dbReference type="Proteomes" id="UP000193990"/>
    </source>
</evidence>